<evidence type="ECO:0000256" key="1">
    <source>
        <dbReference type="SAM" id="MobiDB-lite"/>
    </source>
</evidence>
<dbReference type="EMBL" id="MN739935">
    <property type="protein sequence ID" value="QHT78662.1"/>
    <property type="molecule type" value="Genomic_DNA"/>
</dbReference>
<dbReference type="Pfam" id="PF19241">
    <property type="entry name" value="DUF5891"/>
    <property type="match status" value="1"/>
</dbReference>
<feature type="compositionally biased region" description="Polar residues" evidence="1">
    <location>
        <begin position="204"/>
        <end position="214"/>
    </location>
</feature>
<protein>
    <submittedName>
        <fullName evidence="2">Uncharacterized protein</fullName>
    </submittedName>
</protein>
<sequence>MSNNKIFAKILSFLNELNRMFGDKDVNIFNYYKVCKHTPITKQNIIKNHVTLFSNFLLPNKDNIIKQNFSKLNPSEIRMSDKTYIDFKQVFEKANKEWRPAIFQHLQYLLYLIHPEEEVKEALVPTEKETSKETEVLNNFVEKLQENFKNHENKNPVELGLDLLKNGTFMNMYQDINKSLQNGDLKLDKLLGSVQNIIGELTQELPNTEGTEPASSLLNNMSNMLGNINPDGTTKDGNVPDITQMLSGLTGGSGMSEMLSSVMGSISNNTQSSESPDLDIGQLMTTMGPLMSQMMGGDLSQLMGQMNMENKEQDESY</sequence>
<proteinExistence type="predicted"/>
<feature type="region of interest" description="Disordered" evidence="1">
    <location>
        <begin position="204"/>
        <end position="259"/>
    </location>
</feature>
<accession>A0A6C0HDF9</accession>
<reference evidence="2" key="1">
    <citation type="journal article" date="2020" name="Nature">
        <title>Giant virus diversity and host interactions through global metagenomics.</title>
        <authorList>
            <person name="Schulz F."/>
            <person name="Roux S."/>
            <person name="Paez-Espino D."/>
            <person name="Jungbluth S."/>
            <person name="Walsh D.A."/>
            <person name="Denef V.J."/>
            <person name="McMahon K.D."/>
            <person name="Konstantinidis K.T."/>
            <person name="Eloe-Fadrosh E.A."/>
            <person name="Kyrpides N.C."/>
            <person name="Woyke T."/>
        </authorList>
    </citation>
    <scope>NUCLEOTIDE SEQUENCE</scope>
    <source>
        <strain evidence="2">GVMAG-M-3300023179-92</strain>
    </source>
</reference>
<dbReference type="InterPro" id="IPR045409">
    <property type="entry name" value="DUF5891"/>
</dbReference>
<organism evidence="2">
    <name type="scientific">viral metagenome</name>
    <dbReference type="NCBI Taxonomy" id="1070528"/>
    <lineage>
        <taxon>unclassified sequences</taxon>
        <taxon>metagenomes</taxon>
        <taxon>organismal metagenomes</taxon>
    </lineage>
</organism>
<evidence type="ECO:0000313" key="2">
    <source>
        <dbReference type="EMBL" id="QHT78662.1"/>
    </source>
</evidence>
<feature type="compositionally biased region" description="Low complexity" evidence="1">
    <location>
        <begin position="215"/>
        <end position="225"/>
    </location>
</feature>
<dbReference type="AlphaFoldDB" id="A0A6C0HDF9"/>
<name>A0A6C0HDF9_9ZZZZ</name>